<keyword evidence="3" id="KW-0238">DNA-binding</keyword>
<keyword evidence="2" id="KW-0805">Transcription regulation</keyword>
<name>A0A4C1VF95_EUMVA</name>
<comment type="subcellular location">
    <subcellularLocation>
        <location evidence="1">Nucleus</location>
    </subcellularLocation>
</comment>
<evidence type="ECO:0000256" key="2">
    <source>
        <dbReference type="ARBA" id="ARBA00023015"/>
    </source>
</evidence>
<dbReference type="GO" id="GO:0019185">
    <property type="term" value="C:snRNA-activating protein complex"/>
    <property type="evidence" value="ECO:0007669"/>
    <property type="project" value="TreeGrafter"/>
</dbReference>
<evidence type="ECO:0000259" key="7">
    <source>
        <dbReference type="PROSITE" id="PS50090"/>
    </source>
</evidence>
<evidence type="ECO:0000256" key="5">
    <source>
        <dbReference type="ARBA" id="ARBA00023242"/>
    </source>
</evidence>
<keyword evidence="10" id="KW-1185">Reference proteome</keyword>
<dbReference type="SUPFAM" id="SSF46689">
    <property type="entry name" value="Homeodomain-like"/>
    <property type="match status" value="1"/>
</dbReference>
<dbReference type="PROSITE" id="PS50090">
    <property type="entry name" value="MYB_LIKE"/>
    <property type="match status" value="1"/>
</dbReference>
<reference evidence="9 10" key="1">
    <citation type="journal article" date="2019" name="Commun. Biol.">
        <title>The bagworm genome reveals a unique fibroin gene that provides high tensile strength.</title>
        <authorList>
            <person name="Kono N."/>
            <person name="Nakamura H."/>
            <person name="Ohtoshi R."/>
            <person name="Tomita M."/>
            <person name="Numata K."/>
            <person name="Arakawa K."/>
        </authorList>
    </citation>
    <scope>NUCLEOTIDE SEQUENCE [LARGE SCALE GENOMIC DNA]</scope>
</reference>
<evidence type="ECO:0000256" key="6">
    <source>
        <dbReference type="SAM" id="MobiDB-lite"/>
    </source>
</evidence>
<dbReference type="PANTHER" id="PTHR46621:SF1">
    <property type="entry name" value="SNRNA-ACTIVATING PROTEIN COMPLEX SUBUNIT 4"/>
    <property type="match status" value="1"/>
</dbReference>
<comment type="caution">
    <text evidence="9">The sequence shown here is derived from an EMBL/GenBank/DDBJ whole genome shotgun (WGS) entry which is preliminary data.</text>
</comment>
<dbReference type="SMART" id="SM00717">
    <property type="entry name" value="SANT"/>
    <property type="match status" value="1"/>
</dbReference>
<feature type="domain" description="HTH myb-type" evidence="8">
    <location>
        <begin position="41"/>
        <end position="95"/>
    </location>
</feature>
<keyword evidence="4" id="KW-0804">Transcription</keyword>
<feature type="region of interest" description="Disordered" evidence="6">
    <location>
        <begin position="1"/>
        <end position="40"/>
    </location>
</feature>
<dbReference type="InterPro" id="IPR017930">
    <property type="entry name" value="Myb_dom"/>
</dbReference>
<dbReference type="GO" id="GO:0001006">
    <property type="term" value="F:RNA polymerase III type 3 promoter sequence-specific DNA binding"/>
    <property type="evidence" value="ECO:0007669"/>
    <property type="project" value="TreeGrafter"/>
</dbReference>
<dbReference type="Pfam" id="PF13921">
    <property type="entry name" value="Myb_DNA-bind_6"/>
    <property type="match status" value="1"/>
</dbReference>
<dbReference type="GO" id="GO:0042796">
    <property type="term" value="P:snRNA transcription by RNA polymerase III"/>
    <property type="evidence" value="ECO:0007669"/>
    <property type="project" value="TreeGrafter"/>
</dbReference>
<dbReference type="InterPro" id="IPR051575">
    <property type="entry name" value="Myb-like_DNA-bd"/>
</dbReference>
<dbReference type="FunFam" id="1.10.10.60:FF:000016">
    <property type="entry name" value="Transcriptional activator Myb isoform A"/>
    <property type="match status" value="1"/>
</dbReference>
<accession>A0A4C1VF95</accession>
<feature type="domain" description="Myb-like" evidence="7">
    <location>
        <begin position="41"/>
        <end position="91"/>
    </location>
</feature>
<evidence type="ECO:0000256" key="3">
    <source>
        <dbReference type="ARBA" id="ARBA00023125"/>
    </source>
</evidence>
<dbReference type="CDD" id="cd00167">
    <property type="entry name" value="SANT"/>
    <property type="match status" value="1"/>
</dbReference>
<evidence type="ECO:0000259" key="8">
    <source>
        <dbReference type="PROSITE" id="PS51294"/>
    </source>
</evidence>
<dbReference type="GO" id="GO:0000978">
    <property type="term" value="F:RNA polymerase II cis-regulatory region sequence-specific DNA binding"/>
    <property type="evidence" value="ECO:0007669"/>
    <property type="project" value="TreeGrafter"/>
</dbReference>
<organism evidence="9 10">
    <name type="scientific">Eumeta variegata</name>
    <name type="common">Bagworm moth</name>
    <name type="synonym">Eumeta japonica</name>
    <dbReference type="NCBI Taxonomy" id="151549"/>
    <lineage>
        <taxon>Eukaryota</taxon>
        <taxon>Metazoa</taxon>
        <taxon>Ecdysozoa</taxon>
        <taxon>Arthropoda</taxon>
        <taxon>Hexapoda</taxon>
        <taxon>Insecta</taxon>
        <taxon>Pterygota</taxon>
        <taxon>Neoptera</taxon>
        <taxon>Endopterygota</taxon>
        <taxon>Lepidoptera</taxon>
        <taxon>Glossata</taxon>
        <taxon>Ditrysia</taxon>
        <taxon>Tineoidea</taxon>
        <taxon>Psychidae</taxon>
        <taxon>Oiketicinae</taxon>
        <taxon>Eumeta</taxon>
    </lineage>
</organism>
<feature type="compositionally biased region" description="Acidic residues" evidence="6">
    <location>
        <begin position="17"/>
        <end position="27"/>
    </location>
</feature>
<proteinExistence type="predicted"/>
<evidence type="ECO:0000313" key="10">
    <source>
        <dbReference type="Proteomes" id="UP000299102"/>
    </source>
</evidence>
<dbReference type="PROSITE" id="PS51294">
    <property type="entry name" value="HTH_MYB"/>
    <property type="match status" value="1"/>
</dbReference>
<dbReference type="Proteomes" id="UP000299102">
    <property type="component" value="Unassembled WGS sequence"/>
</dbReference>
<dbReference type="InterPro" id="IPR001005">
    <property type="entry name" value="SANT/Myb"/>
</dbReference>
<gene>
    <name evidence="9" type="primary">MYB3R4</name>
    <name evidence="9" type="ORF">EVAR_28767_1</name>
</gene>
<keyword evidence="5" id="KW-0539">Nucleus</keyword>
<dbReference type="GO" id="GO:0042795">
    <property type="term" value="P:snRNA transcription by RNA polymerase II"/>
    <property type="evidence" value="ECO:0007669"/>
    <property type="project" value="TreeGrafter"/>
</dbReference>
<evidence type="ECO:0000313" key="9">
    <source>
        <dbReference type="EMBL" id="GBP37516.1"/>
    </source>
</evidence>
<dbReference type="STRING" id="151549.A0A4C1VF95"/>
<dbReference type="EMBL" id="BGZK01000335">
    <property type="protein sequence ID" value="GBP37516.1"/>
    <property type="molecule type" value="Genomic_DNA"/>
</dbReference>
<dbReference type="OrthoDB" id="2143914at2759"/>
<evidence type="ECO:0000256" key="1">
    <source>
        <dbReference type="ARBA" id="ARBA00004123"/>
    </source>
</evidence>
<dbReference type="PANTHER" id="PTHR46621">
    <property type="entry name" value="SNRNA-ACTIVATING PROTEIN COMPLEX SUBUNIT 4"/>
    <property type="match status" value="1"/>
</dbReference>
<protein>
    <submittedName>
        <fullName evidence="9">Transcription factor MYB3R-4</fullName>
    </submittedName>
</protein>
<sequence>MGGYDSAVEWRSGYESESSECSEDSAAYEDISTTTKGAGPRKVINKGRWTKEEDKRLKAYVKLYEENWEKVASQFSDRSDVQCHQRWTKVVNPELVKGPWTKECLTVRLTPKYWHSRRPRSNKAPTAAGRRDLHQRSGQLCFLTSDISIWTRVGSNARQTHFSYYGHGKHDVKVISDLYRA</sequence>
<dbReference type="InterPro" id="IPR009057">
    <property type="entry name" value="Homeodomain-like_sf"/>
</dbReference>
<dbReference type="AlphaFoldDB" id="A0A4C1VF95"/>
<dbReference type="GO" id="GO:0005634">
    <property type="term" value="C:nucleus"/>
    <property type="evidence" value="ECO:0007669"/>
    <property type="project" value="UniProtKB-SubCell"/>
</dbReference>
<dbReference type="Gene3D" id="1.10.10.60">
    <property type="entry name" value="Homeodomain-like"/>
    <property type="match status" value="1"/>
</dbReference>
<evidence type="ECO:0000256" key="4">
    <source>
        <dbReference type="ARBA" id="ARBA00023163"/>
    </source>
</evidence>